<dbReference type="Proteomes" id="UP000612055">
    <property type="component" value="Unassembled WGS sequence"/>
</dbReference>
<sequence>MLAMTQDHWSTNPAECLLPGVGGFRVPEGTFPTEELCDSAVRILPLTVAGTLHEIGGWLYAFRDRTSPGRVYFTLSVEPTPAAGTASPAAAAQRRRVSSAAAAGRSSISAAAAVIDDSGSTSSSGGGGSGGGSSGAGGGQYLYAEGVEGQASPSRAVYLADTPLVSGIPVAQQAQLISSGLAGEPVAVTTGSQSNATGGRRRLLYSGDHRVGPRGPKLWSCTTLRAELASFCAVGYAWDPVLGSCVRRPGVPIPARHGAGAGGGGGGSPTTDLSRAEILYIAAEFNLILTSASSGGGGRAASAAACGSLRQSGTLVQRKLVLPMTTIALPTSCAAAAGGGDPAAGSAPAAAAASTASSAGGPAGGGSTASRGFSSGPAATPAATPPATTTATATAAATTAAARPHAGSRASSSTASVADPAAALSSVSSGGGGGGGGGGYPFTLHVVIARPGDDGASGGGGDIDAEGGGSTASAVATSTSAASASVTDDADASDGTDECSPYTAWMGASLASLRSLDVIKPSVCSSCMSCYRPAADTRAITVPLAGPRDAAYLFAHLASPEAVGGFVREAGVPCGSTVRLYSGFGDRQVDAKCGQQEQDGPGRKLFISVPELCCTPA</sequence>
<evidence type="ECO:0000256" key="1">
    <source>
        <dbReference type="SAM" id="MobiDB-lite"/>
    </source>
</evidence>
<organism evidence="2 3">
    <name type="scientific">Edaphochlamys debaryana</name>
    <dbReference type="NCBI Taxonomy" id="47281"/>
    <lineage>
        <taxon>Eukaryota</taxon>
        <taxon>Viridiplantae</taxon>
        <taxon>Chlorophyta</taxon>
        <taxon>core chlorophytes</taxon>
        <taxon>Chlorophyceae</taxon>
        <taxon>CS clade</taxon>
        <taxon>Chlamydomonadales</taxon>
        <taxon>Chlamydomonadales incertae sedis</taxon>
        <taxon>Edaphochlamys</taxon>
    </lineage>
</organism>
<feature type="compositionally biased region" description="Low complexity" evidence="1">
    <location>
        <begin position="377"/>
        <end position="402"/>
    </location>
</feature>
<reference evidence="2" key="1">
    <citation type="journal article" date="2020" name="bioRxiv">
        <title>Comparative genomics of Chlamydomonas.</title>
        <authorList>
            <person name="Craig R.J."/>
            <person name="Hasan A.R."/>
            <person name="Ness R.W."/>
            <person name="Keightley P.D."/>
        </authorList>
    </citation>
    <scope>NUCLEOTIDE SEQUENCE</scope>
    <source>
        <strain evidence="2">CCAP 11/70</strain>
    </source>
</reference>
<feature type="compositionally biased region" description="Acidic residues" evidence="1">
    <location>
        <begin position="488"/>
        <end position="497"/>
    </location>
</feature>
<keyword evidence="3" id="KW-1185">Reference proteome</keyword>
<feature type="compositionally biased region" description="Gly residues" evidence="1">
    <location>
        <begin position="455"/>
        <end position="470"/>
    </location>
</feature>
<evidence type="ECO:0000313" key="2">
    <source>
        <dbReference type="EMBL" id="KAG2482734.1"/>
    </source>
</evidence>
<proteinExistence type="predicted"/>
<gene>
    <name evidence="2" type="ORF">HYH03_018330</name>
</gene>
<feature type="compositionally biased region" description="Low complexity" evidence="1">
    <location>
        <begin position="471"/>
        <end position="487"/>
    </location>
</feature>
<protein>
    <submittedName>
        <fullName evidence="2">Uncharacterized protein</fullName>
    </submittedName>
</protein>
<dbReference type="AlphaFoldDB" id="A0A835XM61"/>
<evidence type="ECO:0000313" key="3">
    <source>
        <dbReference type="Proteomes" id="UP000612055"/>
    </source>
</evidence>
<comment type="caution">
    <text evidence="2">The sequence shown here is derived from an EMBL/GenBank/DDBJ whole genome shotgun (WGS) entry which is preliminary data.</text>
</comment>
<accession>A0A835XM61</accession>
<dbReference type="EMBL" id="JAEHOE010000203">
    <property type="protein sequence ID" value="KAG2482734.1"/>
    <property type="molecule type" value="Genomic_DNA"/>
</dbReference>
<feature type="region of interest" description="Disordered" evidence="1">
    <location>
        <begin position="451"/>
        <end position="498"/>
    </location>
</feature>
<name>A0A835XM61_9CHLO</name>
<feature type="region of interest" description="Disordered" evidence="1">
    <location>
        <begin position="355"/>
        <end position="416"/>
    </location>
</feature>